<dbReference type="AlphaFoldDB" id="A0A3B0S118"/>
<dbReference type="InterPro" id="IPR027417">
    <property type="entry name" value="P-loop_NTPase"/>
</dbReference>
<protein>
    <submittedName>
        <fullName evidence="2">UDP-galactose-lipid carrier transferase</fullName>
        <ecNumber evidence="2">2.-.-.-</ecNumber>
    </submittedName>
</protein>
<evidence type="ECO:0000259" key="1">
    <source>
        <dbReference type="Pfam" id="PF03976"/>
    </source>
</evidence>
<feature type="domain" description="Polyphosphate kinase-2-related" evidence="1">
    <location>
        <begin position="2"/>
        <end position="37"/>
    </location>
</feature>
<dbReference type="Gene3D" id="3.40.50.300">
    <property type="entry name" value="P-loop containing nucleotide triphosphate hydrolases"/>
    <property type="match status" value="1"/>
</dbReference>
<keyword evidence="2" id="KW-0808">Transferase</keyword>
<reference evidence="2" key="1">
    <citation type="submission" date="2018-06" db="EMBL/GenBank/DDBJ databases">
        <authorList>
            <person name="Zhirakovskaya E."/>
        </authorList>
    </citation>
    <scope>NUCLEOTIDE SEQUENCE</scope>
</reference>
<name>A0A3B0S118_9ZZZZ</name>
<dbReference type="GO" id="GO:0016740">
    <property type="term" value="F:transferase activity"/>
    <property type="evidence" value="ECO:0007669"/>
    <property type="project" value="UniProtKB-KW"/>
</dbReference>
<gene>
    <name evidence="2" type="ORF">MNBD_ACTINO01-2093</name>
</gene>
<dbReference type="EMBL" id="UOEI01000191">
    <property type="protein sequence ID" value="VAV96921.1"/>
    <property type="molecule type" value="Genomic_DNA"/>
</dbReference>
<sequence length="55" mass="6292">AVNETSTDSAPWYVVPADRKWHRNLVISRILIDTLESLDLSYPDPEHDLSSIEII</sequence>
<organism evidence="2">
    <name type="scientific">hydrothermal vent metagenome</name>
    <dbReference type="NCBI Taxonomy" id="652676"/>
    <lineage>
        <taxon>unclassified sequences</taxon>
        <taxon>metagenomes</taxon>
        <taxon>ecological metagenomes</taxon>
    </lineage>
</organism>
<accession>A0A3B0S118</accession>
<dbReference type="Pfam" id="PF03976">
    <property type="entry name" value="PPK2"/>
    <property type="match status" value="1"/>
</dbReference>
<feature type="non-terminal residue" evidence="2">
    <location>
        <position position="1"/>
    </location>
</feature>
<proteinExistence type="predicted"/>
<evidence type="ECO:0000313" key="2">
    <source>
        <dbReference type="EMBL" id="VAV96921.1"/>
    </source>
</evidence>
<dbReference type="InterPro" id="IPR022488">
    <property type="entry name" value="PPK2-related"/>
</dbReference>
<dbReference type="EC" id="2.-.-.-" evidence="2"/>